<dbReference type="FunFam" id="1.20.1280.290:FF:000038">
    <property type="entry name" value="PQ loop repeat containing 2"/>
    <property type="match status" value="1"/>
</dbReference>
<evidence type="ECO:0000256" key="4">
    <source>
        <dbReference type="ARBA" id="ARBA00023136"/>
    </source>
</evidence>
<evidence type="ECO:0000256" key="5">
    <source>
        <dbReference type="ARBA" id="ARBA00038039"/>
    </source>
</evidence>
<feature type="transmembrane region" description="Helical" evidence="7">
    <location>
        <begin position="293"/>
        <end position="314"/>
    </location>
</feature>
<evidence type="ECO:0000256" key="7">
    <source>
        <dbReference type="SAM" id="Phobius"/>
    </source>
</evidence>
<accession>A0A367XWK1</accession>
<proteinExistence type="inferred from homology"/>
<feature type="transmembrane region" description="Helical" evidence="7">
    <location>
        <begin position="46"/>
        <end position="66"/>
    </location>
</feature>
<feature type="transmembrane region" description="Helical" evidence="7">
    <location>
        <begin position="254"/>
        <end position="273"/>
    </location>
</feature>
<sequence>MSTCPSTVSSISSTFSTVSIISWIFAQLPQILKNYTNKSSEGISPVFLMLWFMGDFLSFTSCLINLDTVLKFQLYISVFFLCNDITLCFQYYHYNYVSPQHTYVEISDREGDDRSGVDEELSKTPIDTDDVALHQGQDIHRVSHAQNMDQSVSDDYITSTPSSYDSINEEGGRGITAASSSGGGVIKKSIAGTMFQAGRAVALPISANAITVSSSKDSLGSSLAWGGTIVYCLSRTPQLYKNYKRKSVDGISPLLFGAALLGNLAYTLSILLSCEFYQGGQERHDFMIKELPYILGSSGTIVFDAAYFVQMYMYRDNARPTSTRNANAMVMESWNDIESRHSNRSRVV</sequence>
<keyword evidence="4 7" id="KW-0472">Membrane</keyword>
<keyword evidence="2 7" id="KW-0812">Transmembrane</keyword>
<dbReference type="GO" id="GO:0015174">
    <property type="term" value="F:basic amino acid transmembrane transporter activity"/>
    <property type="evidence" value="ECO:0007669"/>
    <property type="project" value="TreeGrafter"/>
</dbReference>
<dbReference type="FunFam" id="1.20.1280.290:FF:000009">
    <property type="entry name" value="PQ loop repeat family protein"/>
    <property type="match status" value="1"/>
</dbReference>
<dbReference type="InterPro" id="IPR006603">
    <property type="entry name" value="PQ-loop_rpt"/>
</dbReference>
<evidence type="ECO:0000313" key="8">
    <source>
        <dbReference type="EMBL" id="RCK57620.1"/>
    </source>
</evidence>
<protein>
    <submittedName>
        <fullName evidence="8">Putative vacuolar amino acid transporter YPQ2</fullName>
    </submittedName>
</protein>
<comment type="subcellular location">
    <subcellularLocation>
        <location evidence="1">Membrane</location>
        <topology evidence="1">Multi-pass membrane protein</topology>
    </subcellularLocation>
</comment>
<dbReference type="AlphaFoldDB" id="A0A367XWK1"/>
<name>A0A367XWK1_9ASCO</name>
<dbReference type="Proteomes" id="UP000253472">
    <property type="component" value="Unassembled WGS sequence"/>
</dbReference>
<evidence type="ECO:0000256" key="1">
    <source>
        <dbReference type="ARBA" id="ARBA00004141"/>
    </source>
</evidence>
<comment type="caution">
    <text evidence="8">The sequence shown here is derived from an EMBL/GenBank/DDBJ whole genome shotgun (WGS) entry which is preliminary data.</text>
</comment>
<dbReference type="EMBL" id="QLNQ01000028">
    <property type="protein sequence ID" value="RCK57620.1"/>
    <property type="molecule type" value="Genomic_DNA"/>
</dbReference>
<evidence type="ECO:0000256" key="6">
    <source>
        <dbReference type="ARBA" id="ARBA00050768"/>
    </source>
</evidence>
<keyword evidence="9" id="KW-1185">Reference proteome</keyword>
<organism evidence="8 9">
    <name type="scientific">Candida viswanathii</name>
    <dbReference type="NCBI Taxonomy" id="5486"/>
    <lineage>
        <taxon>Eukaryota</taxon>
        <taxon>Fungi</taxon>
        <taxon>Dikarya</taxon>
        <taxon>Ascomycota</taxon>
        <taxon>Saccharomycotina</taxon>
        <taxon>Pichiomycetes</taxon>
        <taxon>Debaryomycetaceae</taxon>
        <taxon>Candida/Lodderomyces clade</taxon>
        <taxon>Candida</taxon>
    </lineage>
</organism>
<comment type="catalytic activity">
    <reaction evidence="6">
        <text>L-histidine(out) + L-arginine(in) = L-histidine(in) + L-arginine(out)</text>
        <dbReference type="Rhea" id="RHEA:71063"/>
        <dbReference type="ChEBI" id="CHEBI:32682"/>
        <dbReference type="ChEBI" id="CHEBI:57595"/>
    </reaction>
</comment>
<evidence type="ECO:0000256" key="3">
    <source>
        <dbReference type="ARBA" id="ARBA00022989"/>
    </source>
</evidence>
<dbReference type="PANTHER" id="PTHR16201:SF34">
    <property type="entry name" value="LYSOSOMAL AMINO ACID TRANSPORTER 1"/>
    <property type="match status" value="1"/>
</dbReference>
<keyword evidence="3 7" id="KW-1133">Transmembrane helix</keyword>
<comment type="similarity">
    <text evidence="5">Belongs to the laat-1 family.</text>
</comment>
<dbReference type="Gene3D" id="1.20.1280.290">
    <property type="match status" value="2"/>
</dbReference>
<dbReference type="GO" id="GO:0000329">
    <property type="term" value="C:fungal-type vacuole membrane"/>
    <property type="evidence" value="ECO:0007669"/>
    <property type="project" value="TreeGrafter"/>
</dbReference>
<dbReference type="PANTHER" id="PTHR16201">
    <property type="entry name" value="SEVEN TRANSMEMBRANE PROTEIN 1-RELATED"/>
    <property type="match status" value="1"/>
</dbReference>
<dbReference type="GO" id="GO:0034488">
    <property type="term" value="P:basic amino acid transmembrane export from vacuole"/>
    <property type="evidence" value="ECO:0007669"/>
    <property type="project" value="TreeGrafter"/>
</dbReference>
<evidence type="ECO:0000256" key="2">
    <source>
        <dbReference type="ARBA" id="ARBA00022692"/>
    </source>
</evidence>
<dbReference type="OrthoDB" id="8048523at2759"/>
<dbReference type="SMART" id="SM00679">
    <property type="entry name" value="CTNS"/>
    <property type="match status" value="2"/>
</dbReference>
<gene>
    <name evidence="8" type="primary">YPQ2_1</name>
    <name evidence="8" type="ORF">Cantr_06426</name>
</gene>
<dbReference type="InterPro" id="IPR051415">
    <property type="entry name" value="LAAT-1"/>
</dbReference>
<dbReference type="Pfam" id="PF04193">
    <property type="entry name" value="PQ-loop"/>
    <property type="match status" value="2"/>
</dbReference>
<feature type="transmembrane region" description="Helical" evidence="7">
    <location>
        <begin position="6"/>
        <end position="26"/>
    </location>
</feature>
<reference evidence="8 9" key="1">
    <citation type="submission" date="2018-06" db="EMBL/GenBank/DDBJ databases">
        <title>Whole genome sequencing of Candida tropicalis (genome annotated by CSBL at Korea University).</title>
        <authorList>
            <person name="Ahn J."/>
        </authorList>
    </citation>
    <scope>NUCLEOTIDE SEQUENCE [LARGE SCALE GENOMIC DNA]</scope>
    <source>
        <strain evidence="8 9">ATCC 20962</strain>
    </source>
</reference>
<evidence type="ECO:0000313" key="9">
    <source>
        <dbReference type="Proteomes" id="UP000253472"/>
    </source>
</evidence>